<feature type="compositionally biased region" description="Polar residues" evidence="1">
    <location>
        <begin position="171"/>
        <end position="193"/>
    </location>
</feature>
<evidence type="ECO:0000313" key="2">
    <source>
        <dbReference type="EMBL" id="KAK2714453.1"/>
    </source>
</evidence>
<evidence type="ECO:0000256" key="1">
    <source>
        <dbReference type="SAM" id="MobiDB-lite"/>
    </source>
</evidence>
<reference evidence="2" key="1">
    <citation type="submission" date="2023-07" db="EMBL/GenBank/DDBJ databases">
        <title>Chromosome-level genome assembly of Artemia franciscana.</title>
        <authorList>
            <person name="Jo E."/>
        </authorList>
    </citation>
    <scope>NUCLEOTIDE SEQUENCE</scope>
    <source>
        <tissue evidence="2">Whole body</tissue>
    </source>
</reference>
<organism evidence="2 3">
    <name type="scientific">Artemia franciscana</name>
    <name type="common">Brine shrimp</name>
    <name type="synonym">Artemia sanfranciscana</name>
    <dbReference type="NCBI Taxonomy" id="6661"/>
    <lineage>
        <taxon>Eukaryota</taxon>
        <taxon>Metazoa</taxon>
        <taxon>Ecdysozoa</taxon>
        <taxon>Arthropoda</taxon>
        <taxon>Crustacea</taxon>
        <taxon>Branchiopoda</taxon>
        <taxon>Anostraca</taxon>
        <taxon>Artemiidae</taxon>
        <taxon>Artemia</taxon>
    </lineage>
</organism>
<accession>A0AA88HSP1</accession>
<sequence length="193" mass="22471">MVIKEIDRQGYKENRYLNGNLFVTTKKRRNIETKVYKELTRYESRNCFDSNRTMLELIVTKQDFWDRVRNVLEIEDSQPNDDKILFESTNRILLPKEEGNLLIFYQDVSAEREPDCNLLKLEPNTNRNIEGEDASSNNSKDVIGSTHPHRRLEAHILSMEHEPSLLADFPGTSSECKPNSGHLKSQFNIAKDK</sequence>
<feature type="region of interest" description="Disordered" evidence="1">
    <location>
        <begin position="127"/>
        <end position="147"/>
    </location>
</feature>
<keyword evidence="3" id="KW-1185">Reference proteome</keyword>
<feature type="region of interest" description="Disordered" evidence="1">
    <location>
        <begin position="170"/>
        <end position="193"/>
    </location>
</feature>
<name>A0AA88HSP1_ARTSF</name>
<comment type="caution">
    <text evidence="2">The sequence shown here is derived from an EMBL/GenBank/DDBJ whole genome shotgun (WGS) entry which is preliminary data.</text>
</comment>
<dbReference type="Proteomes" id="UP001187531">
    <property type="component" value="Unassembled WGS sequence"/>
</dbReference>
<gene>
    <name evidence="2" type="ORF">QYM36_008867</name>
</gene>
<evidence type="ECO:0000313" key="3">
    <source>
        <dbReference type="Proteomes" id="UP001187531"/>
    </source>
</evidence>
<feature type="non-terminal residue" evidence="2">
    <location>
        <position position="1"/>
    </location>
</feature>
<feature type="compositionally biased region" description="Polar residues" evidence="1">
    <location>
        <begin position="127"/>
        <end position="140"/>
    </location>
</feature>
<protein>
    <submittedName>
        <fullName evidence="2">Uncharacterized protein</fullName>
    </submittedName>
</protein>
<dbReference type="EMBL" id="JAVRJZ010000013">
    <property type="protein sequence ID" value="KAK2714453.1"/>
    <property type="molecule type" value="Genomic_DNA"/>
</dbReference>
<dbReference type="AlphaFoldDB" id="A0AA88HSP1"/>
<proteinExistence type="predicted"/>